<reference evidence="4 5" key="1">
    <citation type="submission" date="2019-03" db="EMBL/GenBank/DDBJ databases">
        <title>Genomic Encyclopedia of Type Strains, Phase IV (KMG-IV): sequencing the most valuable type-strain genomes for metagenomic binning, comparative biology and taxonomic classification.</title>
        <authorList>
            <person name="Goeker M."/>
        </authorList>
    </citation>
    <scope>NUCLEOTIDE SEQUENCE [LARGE SCALE GENOMIC DNA]</scope>
    <source>
        <strain evidence="4 5">DSM 11170</strain>
    </source>
</reference>
<feature type="domain" description="Ferritin/DPS" evidence="3">
    <location>
        <begin position="48"/>
        <end position="173"/>
    </location>
</feature>
<dbReference type="PANTHER" id="PTHR30295:SF0">
    <property type="entry name" value="BACTERIOFERRITIN"/>
    <property type="match status" value="1"/>
</dbReference>
<keyword evidence="2" id="KW-0408">Iron</keyword>
<dbReference type="CDD" id="cd07908">
    <property type="entry name" value="Mn_catalase_like"/>
    <property type="match status" value="1"/>
</dbReference>
<dbReference type="Pfam" id="PF00210">
    <property type="entry name" value="Ferritin"/>
    <property type="match status" value="1"/>
</dbReference>
<gene>
    <name evidence="4" type="ORF">EDD73_11752</name>
</gene>
<sequence>MYNTLNNMPEHHHPMGKYVLPEPYPEINVSAKNPFYAGLLLDDYASQKSELNAINQYFYHHLRFKDVGLQDIAELVVAISITEMHHLEMIGELILKLGGDPRFRGFQNNNNQYYSGEYVYYGNHVLEMLSADIEAEKGAIQQYRRHVDQIQDPFIKAILNRIIMDEEYHLKLFMEAYRKYSAKS</sequence>
<dbReference type="PANTHER" id="PTHR30295">
    <property type="entry name" value="BACTERIOFERRITIN"/>
    <property type="match status" value="1"/>
</dbReference>
<dbReference type="InterPro" id="IPR008331">
    <property type="entry name" value="Ferritin_DPS_dom"/>
</dbReference>
<dbReference type="Gene3D" id="1.20.1260.10">
    <property type="match status" value="2"/>
</dbReference>
<keyword evidence="5" id="KW-1185">Reference proteome</keyword>
<dbReference type="EMBL" id="SLXT01000017">
    <property type="protein sequence ID" value="TCP63627.1"/>
    <property type="molecule type" value="Genomic_DNA"/>
</dbReference>
<dbReference type="GO" id="GO:0006879">
    <property type="term" value="P:intracellular iron ion homeostasis"/>
    <property type="evidence" value="ECO:0007669"/>
    <property type="project" value="UniProtKB-KW"/>
</dbReference>
<dbReference type="GO" id="GO:0004322">
    <property type="term" value="F:ferroxidase activity"/>
    <property type="evidence" value="ECO:0007669"/>
    <property type="project" value="TreeGrafter"/>
</dbReference>
<evidence type="ECO:0000313" key="5">
    <source>
        <dbReference type="Proteomes" id="UP000294813"/>
    </source>
</evidence>
<dbReference type="RefSeq" id="WP_243116879.1">
    <property type="nucleotide sequence ID" value="NZ_JAOQNU010000016.1"/>
</dbReference>
<dbReference type="InterPro" id="IPR009078">
    <property type="entry name" value="Ferritin-like_SF"/>
</dbReference>
<dbReference type="SUPFAM" id="SSF47240">
    <property type="entry name" value="Ferritin-like"/>
    <property type="match status" value="1"/>
</dbReference>
<evidence type="ECO:0000259" key="3">
    <source>
        <dbReference type="Pfam" id="PF00210"/>
    </source>
</evidence>
<name>A0A4R2RMV8_9FIRM</name>
<accession>A0A4R2RMV8</accession>
<evidence type="ECO:0000313" key="4">
    <source>
        <dbReference type="EMBL" id="TCP63627.1"/>
    </source>
</evidence>
<keyword evidence="1" id="KW-0409">Iron storage</keyword>
<evidence type="ECO:0000256" key="1">
    <source>
        <dbReference type="ARBA" id="ARBA00022434"/>
    </source>
</evidence>
<dbReference type="Proteomes" id="UP000294813">
    <property type="component" value="Unassembled WGS sequence"/>
</dbReference>
<dbReference type="InterPro" id="IPR012347">
    <property type="entry name" value="Ferritin-like"/>
</dbReference>
<dbReference type="GO" id="GO:0008199">
    <property type="term" value="F:ferric iron binding"/>
    <property type="evidence" value="ECO:0007669"/>
    <property type="project" value="InterPro"/>
</dbReference>
<organism evidence="4 5">
    <name type="scientific">Heliophilum fasciatum</name>
    <dbReference type="NCBI Taxonomy" id="35700"/>
    <lineage>
        <taxon>Bacteria</taxon>
        <taxon>Bacillati</taxon>
        <taxon>Bacillota</taxon>
        <taxon>Clostridia</taxon>
        <taxon>Eubacteriales</taxon>
        <taxon>Heliobacteriaceae</taxon>
        <taxon>Heliophilum</taxon>
    </lineage>
</organism>
<comment type="caution">
    <text evidence="4">The sequence shown here is derived from an EMBL/GenBank/DDBJ whole genome shotgun (WGS) entry which is preliminary data.</text>
</comment>
<protein>
    <submittedName>
        <fullName evidence="4">Bacterioferritin</fullName>
    </submittedName>
</protein>
<dbReference type="GO" id="GO:0020037">
    <property type="term" value="F:heme binding"/>
    <property type="evidence" value="ECO:0007669"/>
    <property type="project" value="TreeGrafter"/>
</dbReference>
<dbReference type="AlphaFoldDB" id="A0A4R2RMV8"/>
<evidence type="ECO:0000256" key="2">
    <source>
        <dbReference type="ARBA" id="ARBA00023004"/>
    </source>
</evidence>
<dbReference type="GO" id="GO:0005829">
    <property type="term" value="C:cytosol"/>
    <property type="evidence" value="ECO:0007669"/>
    <property type="project" value="TreeGrafter"/>
</dbReference>
<proteinExistence type="predicted"/>